<accession>A0A6A4NTC3</accession>
<gene>
    <name evidence="2" type="ORF">Lalb_Chr20g0112741</name>
</gene>
<evidence type="ECO:0000256" key="1">
    <source>
        <dbReference type="SAM" id="Phobius"/>
    </source>
</evidence>
<reference evidence="3" key="1">
    <citation type="journal article" date="2020" name="Nat. Commun.">
        <title>Genome sequence of the cluster root forming white lupin.</title>
        <authorList>
            <person name="Hufnagel B."/>
            <person name="Marques A."/>
            <person name="Soriano A."/>
            <person name="Marques L."/>
            <person name="Divol F."/>
            <person name="Doumas P."/>
            <person name="Sallet E."/>
            <person name="Mancinotti D."/>
            <person name="Carrere S."/>
            <person name="Marande W."/>
            <person name="Arribat S."/>
            <person name="Keller J."/>
            <person name="Huneau C."/>
            <person name="Blein T."/>
            <person name="Aime D."/>
            <person name="Laguerre M."/>
            <person name="Taylor J."/>
            <person name="Schubert V."/>
            <person name="Nelson M."/>
            <person name="Geu-Flores F."/>
            <person name="Crespi M."/>
            <person name="Gallardo-Guerrero K."/>
            <person name="Delaux P.-M."/>
            <person name="Salse J."/>
            <person name="Berges H."/>
            <person name="Guyot R."/>
            <person name="Gouzy J."/>
            <person name="Peret B."/>
        </authorList>
    </citation>
    <scope>NUCLEOTIDE SEQUENCE [LARGE SCALE GENOMIC DNA]</scope>
    <source>
        <strain evidence="3">cv. Amiga</strain>
    </source>
</reference>
<evidence type="ECO:0000313" key="3">
    <source>
        <dbReference type="Proteomes" id="UP000447434"/>
    </source>
</evidence>
<keyword evidence="1" id="KW-1133">Transmembrane helix</keyword>
<protein>
    <submittedName>
        <fullName evidence="2">Uncharacterized protein</fullName>
    </submittedName>
</protein>
<dbReference type="AlphaFoldDB" id="A0A6A4NTC3"/>
<evidence type="ECO:0000313" key="2">
    <source>
        <dbReference type="EMBL" id="KAE9590924.1"/>
    </source>
</evidence>
<name>A0A6A4NTC3_LUPAL</name>
<keyword evidence="1" id="KW-0812">Transmembrane</keyword>
<organism evidence="2 3">
    <name type="scientific">Lupinus albus</name>
    <name type="common">White lupine</name>
    <name type="synonym">Lupinus termis</name>
    <dbReference type="NCBI Taxonomy" id="3870"/>
    <lineage>
        <taxon>Eukaryota</taxon>
        <taxon>Viridiplantae</taxon>
        <taxon>Streptophyta</taxon>
        <taxon>Embryophyta</taxon>
        <taxon>Tracheophyta</taxon>
        <taxon>Spermatophyta</taxon>
        <taxon>Magnoliopsida</taxon>
        <taxon>eudicotyledons</taxon>
        <taxon>Gunneridae</taxon>
        <taxon>Pentapetalae</taxon>
        <taxon>rosids</taxon>
        <taxon>fabids</taxon>
        <taxon>Fabales</taxon>
        <taxon>Fabaceae</taxon>
        <taxon>Papilionoideae</taxon>
        <taxon>50 kb inversion clade</taxon>
        <taxon>genistoids sensu lato</taxon>
        <taxon>core genistoids</taxon>
        <taxon>Genisteae</taxon>
        <taxon>Lupinus</taxon>
    </lineage>
</organism>
<dbReference type="Proteomes" id="UP000447434">
    <property type="component" value="Chromosome 20"/>
</dbReference>
<comment type="caution">
    <text evidence="2">The sequence shown here is derived from an EMBL/GenBank/DDBJ whole genome shotgun (WGS) entry which is preliminary data.</text>
</comment>
<keyword evidence="1" id="KW-0472">Membrane</keyword>
<proteinExistence type="predicted"/>
<feature type="transmembrane region" description="Helical" evidence="1">
    <location>
        <begin position="67"/>
        <end position="86"/>
    </location>
</feature>
<sequence>MIKFTTIVFLFKKLEPPKHISYLTFSYLLRTKSCTTYKFKSHGWTRKYGYHRIISKDDDGSNVTNHIYINIYIYIYIYIYEVIFLLDDHISSYSSEASSVMVSNLGVLEEGFVGKIIGAGATSNHELWFLIVLAILTNFDNN</sequence>
<dbReference type="EMBL" id="WOCE01000020">
    <property type="protein sequence ID" value="KAE9590924.1"/>
    <property type="molecule type" value="Genomic_DNA"/>
</dbReference>
<keyword evidence="3" id="KW-1185">Reference proteome</keyword>